<feature type="binding site" evidence="6">
    <location>
        <position position="442"/>
    </location>
    <ligand>
        <name>a phospholipid derivative</name>
        <dbReference type="ChEBI" id="CHEBI:16247"/>
    </ligand>
</feature>
<dbReference type="GO" id="GO:0009755">
    <property type="term" value="P:hormone-mediated signaling pathway"/>
    <property type="evidence" value="ECO:0007669"/>
    <property type="project" value="TreeGrafter"/>
</dbReference>
<feature type="domain" description="NR LBD" evidence="8">
    <location>
        <begin position="231"/>
        <end position="461"/>
    </location>
</feature>
<dbReference type="EnsemblMetazoa" id="SMAR006161-RA">
    <property type="protein sequence ID" value="SMAR006161-PA"/>
    <property type="gene ID" value="SMAR006161"/>
</dbReference>
<dbReference type="PRINTS" id="PR00398">
    <property type="entry name" value="STRDHORMONER"/>
</dbReference>
<evidence type="ECO:0000313" key="10">
    <source>
        <dbReference type="Proteomes" id="UP000014500"/>
    </source>
</evidence>
<dbReference type="Pfam" id="PF00104">
    <property type="entry name" value="Hormone_recep"/>
    <property type="match status" value="1"/>
</dbReference>
<keyword evidence="3" id="KW-0805">Transcription regulation</keyword>
<dbReference type="AlphaFoldDB" id="T1IY60"/>
<dbReference type="InterPro" id="IPR016355">
    <property type="entry name" value="NR5-like"/>
</dbReference>
<evidence type="ECO:0000256" key="4">
    <source>
        <dbReference type="ARBA" id="ARBA00023163"/>
    </source>
</evidence>
<evidence type="ECO:0000313" key="9">
    <source>
        <dbReference type="EnsemblMetazoa" id="SMAR006161-PA"/>
    </source>
</evidence>
<keyword evidence="4" id="KW-0804">Transcription</keyword>
<evidence type="ECO:0000259" key="8">
    <source>
        <dbReference type="PROSITE" id="PS51843"/>
    </source>
</evidence>
<feature type="compositionally biased region" description="Low complexity" evidence="7">
    <location>
        <begin position="51"/>
        <end position="63"/>
    </location>
</feature>
<evidence type="ECO:0000256" key="5">
    <source>
        <dbReference type="ARBA" id="ARBA00023170"/>
    </source>
</evidence>
<dbReference type="GO" id="GO:0004879">
    <property type="term" value="F:nuclear receptor activity"/>
    <property type="evidence" value="ECO:0007669"/>
    <property type="project" value="InterPro"/>
</dbReference>
<dbReference type="Gene3D" id="1.10.565.10">
    <property type="entry name" value="Retinoid X Receptor"/>
    <property type="match status" value="1"/>
</dbReference>
<dbReference type="FunFam" id="1.10.565.10:FF:000032">
    <property type="entry name" value="Nuclear hormone receptor FTZ-F1"/>
    <property type="match status" value="1"/>
</dbReference>
<dbReference type="PANTHER" id="PTHR24086">
    <property type="entry name" value="NUCLEAR RECEPTOR SUBFAMILY 5 GROUP A"/>
    <property type="match status" value="1"/>
</dbReference>
<proteinExistence type="inferred from homology"/>
<evidence type="ECO:0000256" key="3">
    <source>
        <dbReference type="ARBA" id="ARBA00023015"/>
    </source>
</evidence>
<dbReference type="OMA" id="PPITHEN"/>
<dbReference type="PIRSF" id="PIRSF002530">
    <property type="entry name" value="Nuc_orph_FTZ-F1"/>
    <property type="match status" value="1"/>
</dbReference>
<dbReference type="SMART" id="SM00430">
    <property type="entry name" value="HOLI"/>
    <property type="match status" value="1"/>
</dbReference>
<dbReference type="InterPro" id="IPR000536">
    <property type="entry name" value="Nucl_hrmn_rcpt_lig-bd"/>
</dbReference>
<evidence type="ECO:0000256" key="1">
    <source>
        <dbReference type="ARBA" id="ARBA00004123"/>
    </source>
</evidence>
<dbReference type="GO" id="GO:0000978">
    <property type="term" value="F:RNA polymerase II cis-regulatory region sequence-specific DNA binding"/>
    <property type="evidence" value="ECO:0007669"/>
    <property type="project" value="TreeGrafter"/>
</dbReference>
<comment type="subcellular location">
    <subcellularLocation>
        <location evidence="1">Nucleus</location>
    </subcellularLocation>
</comment>
<sequence>MRGGRNKFGPMYKRDRARKLQLLRQKQMQQHNRSTCQLNAELSGAGGGSGNNAMSTSMANNMAYGPPSGPLYTQQGLPIKQEIQIPQLSSSTASPDSSSSSPLPTQNHHHAHHHSLHHPLVMGGSMSAPSPTTLHSSPPNSAEHHKMTTAWVAPGTPTSSTPSPNNGNVVAATNGTGCGGTSAASPSDPHSPKVFHYDGAGSVVQLSAATANGNGNGNGTTPTATSIVPGKIPSMIRDFQYSLDDKEWQSQLFGLLQSQTYNQCEVDLFELMCKVLDQSLFAQVDWARNSTFFKDLKVDDQMKLLQYSWSDMLILDHIHHRLHNSLPEETTLANGQKFDLLTLAVLGLPNLVDQFTELNSKMQELKLDGNDYVCLKFLLLLNPDVRGLVNRKHVQEAHEQVKQALLDYSLNCYQQDKFSKMLRLLPEVHMLSLRGEEYLYYKHLSGNAPVQTLLMEMLHAKKNKLRRR</sequence>
<feature type="compositionally biased region" description="Basic residues" evidence="7">
    <location>
        <begin position="107"/>
        <end position="117"/>
    </location>
</feature>
<dbReference type="PhylomeDB" id="T1IY60"/>
<keyword evidence="5" id="KW-0675">Receptor</keyword>
<feature type="compositionally biased region" description="Low complexity" evidence="7">
    <location>
        <begin position="87"/>
        <end position="106"/>
    </location>
</feature>
<name>T1IY60_STRMM</name>
<evidence type="ECO:0000256" key="2">
    <source>
        <dbReference type="ARBA" id="ARBA00007536"/>
    </source>
</evidence>
<reference evidence="9" key="2">
    <citation type="submission" date="2015-02" db="UniProtKB">
        <authorList>
            <consortium name="EnsemblMetazoa"/>
        </authorList>
    </citation>
    <scope>IDENTIFICATION</scope>
</reference>
<feature type="compositionally biased region" description="Polar residues" evidence="7">
    <location>
        <begin position="31"/>
        <end position="40"/>
    </location>
</feature>
<comment type="similarity">
    <text evidence="2">Belongs to the nuclear hormone receptor family. NR5 subfamily.</text>
</comment>
<feature type="region of interest" description="Disordered" evidence="7">
    <location>
        <begin position="87"/>
        <end position="194"/>
    </location>
</feature>
<dbReference type="GO" id="GO:0090575">
    <property type="term" value="C:RNA polymerase II transcription regulator complex"/>
    <property type="evidence" value="ECO:0007669"/>
    <property type="project" value="TreeGrafter"/>
</dbReference>
<dbReference type="PANTHER" id="PTHR24086:SF15">
    <property type="entry name" value="NUCLEAR HORMONE RECEPTOR FTZ-F1"/>
    <property type="match status" value="1"/>
</dbReference>
<dbReference type="HOGENOM" id="CLU_011437_1_0_1"/>
<keyword evidence="10" id="KW-1185">Reference proteome</keyword>
<dbReference type="Proteomes" id="UP000014500">
    <property type="component" value="Unassembled WGS sequence"/>
</dbReference>
<dbReference type="PROSITE" id="PS51843">
    <property type="entry name" value="NR_LBD"/>
    <property type="match status" value="1"/>
</dbReference>
<dbReference type="STRING" id="126957.T1IY60"/>
<dbReference type="CDD" id="cd06944">
    <property type="entry name" value="NR_LBD_Ftz-F1_like"/>
    <property type="match status" value="1"/>
</dbReference>
<dbReference type="SUPFAM" id="SSF48508">
    <property type="entry name" value="Nuclear receptor ligand-binding domain"/>
    <property type="match status" value="1"/>
</dbReference>
<evidence type="ECO:0000256" key="7">
    <source>
        <dbReference type="SAM" id="MobiDB-lite"/>
    </source>
</evidence>
<dbReference type="GO" id="GO:0009888">
    <property type="term" value="P:tissue development"/>
    <property type="evidence" value="ECO:0007669"/>
    <property type="project" value="TreeGrafter"/>
</dbReference>
<dbReference type="eggNOG" id="KOG4218">
    <property type="taxonomic scope" value="Eukaryota"/>
</dbReference>
<dbReference type="InterPro" id="IPR035500">
    <property type="entry name" value="NHR-like_dom_sf"/>
</dbReference>
<feature type="compositionally biased region" description="Polar residues" evidence="7">
    <location>
        <begin position="127"/>
        <end position="140"/>
    </location>
</feature>
<feature type="binding site" evidence="6">
    <location>
        <position position="438"/>
    </location>
    <ligand>
        <name>a phospholipid derivative</name>
        <dbReference type="ChEBI" id="CHEBI:16247"/>
    </ligand>
</feature>
<feature type="compositionally biased region" description="Low complexity" evidence="7">
    <location>
        <begin position="154"/>
        <end position="168"/>
    </location>
</feature>
<evidence type="ECO:0000256" key="6">
    <source>
        <dbReference type="PIRSR" id="PIRSR002530-1"/>
    </source>
</evidence>
<reference evidence="10" key="1">
    <citation type="submission" date="2011-05" db="EMBL/GenBank/DDBJ databases">
        <authorList>
            <person name="Richards S.R."/>
            <person name="Qu J."/>
            <person name="Jiang H."/>
            <person name="Jhangiani S.N."/>
            <person name="Agravi P."/>
            <person name="Goodspeed R."/>
            <person name="Gross S."/>
            <person name="Mandapat C."/>
            <person name="Jackson L."/>
            <person name="Mathew T."/>
            <person name="Pu L."/>
            <person name="Thornton R."/>
            <person name="Saada N."/>
            <person name="Wilczek-Boney K.B."/>
            <person name="Lee S."/>
            <person name="Kovar C."/>
            <person name="Wu Y."/>
            <person name="Scherer S.E."/>
            <person name="Worley K.C."/>
            <person name="Muzny D.M."/>
            <person name="Gibbs R."/>
        </authorList>
    </citation>
    <scope>NUCLEOTIDE SEQUENCE</scope>
    <source>
        <strain evidence="10">Brora</strain>
    </source>
</reference>
<accession>T1IY60</accession>
<dbReference type="EMBL" id="JH431671">
    <property type="status" value="NOT_ANNOTATED_CDS"/>
    <property type="molecule type" value="Genomic_DNA"/>
</dbReference>
<organism evidence="9 10">
    <name type="scientific">Strigamia maritima</name>
    <name type="common">European centipede</name>
    <name type="synonym">Geophilus maritimus</name>
    <dbReference type="NCBI Taxonomy" id="126957"/>
    <lineage>
        <taxon>Eukaryota</taxon>
        <taxon>Metazoa</taxon>
        <taxon>Ecdysozoa</taxon>
        <taxon>Arthropoda</taxon>
        <taxon>Myriapoda</taxon>
        <taxon>Chilopoda</taxon>
        <taxon>Pleurostigmophora</taxon>
        <taxon>Geophilomorpha</taxon>
        <taxon>Linotaeniidae</taxon>
        <taxon>Strigamia</taxon>
    </lineage>
</organism>
<dbReference type="InterPro" id="IPR001723">
    <property type="entry name" value="Nuclear_hrmn_rcpt"/>
</dbReference>
<protein>
    <recommendedName>
        <fullName evidence="8">NR LBD domain-containing protein</fullName>
    </recommendedName>
</protein>
<feature type="region of interest" description="Disordered" evidence="7">
    <location>
        <begin position="24"/>
        <end position="74"/>
    </location>
</feature>